<sequence>MSYGGYVESSLLVNQLWQHQSAAGVRRLGSRCCSSLATKTSRRCYRVSSRFRGRWRVAVPPILLMPLFVPVKSFAEYNARPELWSSATGNRSGASGELGLRVRQRRHGATE</sequence>
<comment type="caution">
    <text evidence="2">The sequence shown here is derived from an EMBL/GenBank/DDBJ whole genome shotgun (WGS) entry which is preliminary data.</text>
</comment>
<evidence type="ECO:0000313" key="2">
    <source>
        <dbReference type="EMBL" id="RRT57658.1"/>
    </source>
</evidence>
<reference evidence="2 3" key="1">
    <citation type="journal article" date="2014" name="Agronomy (Basel)">
        <title>A Draft Genome Sequence for Ensete ventricosum, the Drought-Tolerant Tree Against Hunger.</title>
        <authorList>
            <person name="Harrison J."/>
            <person name="Moore K.A."/>
            <person name="Paszkiewicz K."/>
            <person name="Jones T."/>
            <person name="Grant M."/>
            <person name="Ambacheew D."/>
            <person name="Muzemil S."/>
            <person name="Studholme D.J."/>
        </authorList>
    </citation>
    <scope>NUCLEOTIDE SEQUENCE [LARGE SCALE GENOMIC DNA]</scope>
</reference>
<dbReference type="Proteomes" id="UP000287651">
    <property type="component" value="Unassembled WGS sequence"/>
</dbReference>
<proteinExistence type="predicted"/>
<accession>A0A426Z111</accession>
<feature type="compositionally biased region" description="Basic residues" evidence="1">
    <location>
        <begin position="102"/>
        <end position="111"/>
    </location>
</feature>
<gene>
    <name evidence="2" type="ORF">B296_00029331</name>
</gene>
<evidence type="ECO:0000256" key="1">
    <source>
        <dbReference type="SAM" id="MobiDB-lite"/>
    </source>
</evidence>
<organism evidence="2 3">
    <name type="scientific">Ensete ventricosum</name>
    <name type="common">Abyssinian banana</name>
    <name type="synonym">Musa ensete</name>
    <dbReference type="NCBI Taxonomy" id="4639"/>
    <lineage>
        <taxon>Eukaryota</taxon>
        <taxon>Viridiplantae</taxon>
        <taxon>Streptophyta</taxon>
        <taxon>Embryophyta</taxon>
        <taxon>Tracheophyta</taxon>
        <taxon>Spermatophyta</taxon>
        <taxon>Magnoliopsida</taxon>
        <taxon>Liliopsida</taxon>
        <taxon>Zingiberales</taxon>
        <taxon>Musaceae</taxon>
        <taxon>Ensete</taxon>
    </lineage>
</organism>
<dbReference type="AlphaFoldDB" id="A0A426Z111"/>
<evidence type="ECO:0000313" key="3">
    <source>
        <dbReference type="Proteomes" id="UP000287651"/>
    </source>
</evidence>
<name>A0A426Z111_ENSVE</name>
<dbReference type="EMBL" id="AMZH03009064">
    <property type="protein sequence ID" value="RRT57658.1"/>
    <property type="molecule type" value="Genomic_DNA"/>
</dbReference>
<protein>
    <submittedName>
        <fullName evidence="2">Uncharacterized protein</fullName>
    </submittedName>
</protein>
<feature type="region of interest" description="Disordered" evidence="1">
    <location>
        <begin position="87"/>
        <end position="111"/>
    </location>
</feature>